<dbReference type="OrthoDB" id="295355at2759"/>
<name>K0THK0_THAOC</name>
<dbReference type="eggNOG" id="ENOG502QZB3">
    <property type="taxonomic scope" value="Eukaryota"/>
</dbReference>
<dbReference type="PANTHER" id="PTHR28661">
    <property type="entry name" value="SJOEGREN SYNDROME NUCLEAR AUTOANTIGEN 1"/>
    <property type="match status" value="1"/>
</dbReference>
<dbReference type="AlphaFoldDB" id="K0THK0"/>
<evidence type="ECO:0000313" key="4">
    <source>
        <dbReference type="Proteomes" id="UP000266841"/>
    </source>
</evidence>
<reference evidence="3 4" key="1">
    <citation type="journal article" date="2012" name="Genome Biol.">
        <title>Genome and low-iron response of an oceanic diatom adapted to chronic iron limitation.</title>
        <authorList>
            <person name="Lommer M."/>
            <person name="Specht M."/>
            <person name="Roy A.S."/>
            <person name="Kraemer L."/>
            <person name="Andreson R."/>
            <person name="Gutowska M.A."/>
            <person name="Wolf J."/>
            <person name="Bergner S.V."/>
            <person name="Schilhabel M.B."/>
            <person name="Klostermeier U.C."/>
            <person name="Beiko R.G."/>
            <person name="Rosenstiel P."/>
            <person name="Hippler M."/>
            <person name="Laroche J."/>
        </authorList>
    </citation>
    <scope>NUCLEOTIDE SEQUENCE [LARGE SCALE GENOMIC DNA]</scope>
    <source>
        <strain evidence="3 4">CCMP1005</strain>
    </source>
</reference>
<comment type="caution">
    <text evidence="3">The sequence shown here is derived from an EMBL/GenBank/DDBJ whole genome shotgun (WGS) entry which is preliminary data.</text>
</comment>
<proteinExistence type="predicted"/>
<dbReference type="InterPro" id="IPR033362">
    <property type="entry name" value="SSNA1_fam"/>
</dbReference>
<accession>K0THK0</accession>
<organism evidence="3 4">
    <name type="scientific">Thalassiosira oceanica</name>
    <name type="common">Marine diatom</name>
    <dbReference type="NCBI Taxonomy" id="159749"/>
    <lineage>
        <taxon>Eukaryota</taxon>
        <taxon>Sar</taxon>
        <taxon>Stramenopiles</taxon>
        <taxon>Ochrophyta</taxon>
        <taxon>Bacillariophyta</taxon>
        <taxon>Coscinodiscophyceae</taxon>
        <taxon>Thalassiosirophycidae</taxon>
        <taxon>Thalassiosirales</taxon>
        <taxon>Thalassiosiraceae</taxon>
        <taxon>Thalassiosira</taxon>
    </lineage>
</organism>
<keyword evidence="4" id="KW-1185">Reference proteome</keyword>
<dbReference type="PANTHER" id="PTHR28661:SF1">
    <property type="entry name" value="MICROTUBULE NUCLEATION FACTOR SSNA1"/>
    <property type="match status" value="1"/>
</dbReference>
<dbReference type="EMBL" id="AGNL01001536">
    <property type="protein sequence ID" value="EJK76940.1"/>
    <property type="molecule type" value="Genomic_DNA"/>
</dbReference>
<evidence type="ECO:0000256" key="1">
    <source>
        <dbReference type="SAM" id="Coils"/>
    </source>
</evidence>
<gene>
    <name evidence="3" type="ORF">THAOC_01267</name>
</gene>
<keyword evidence="1" id="KW-0175">Coiled coil</keyword>
<feature type="compositionally biased region" description="Low complexity" evidence="2">
    <location>
        <begin position="11"/>
        <end position="20"/>
    </location>
</feature>
<evidence type="ECO:0000256" key="2">
    <source>
        <dbReference type="SAM" id="MobiDB-lite"/>
    </source>
</evidence>
<feature type="region of interest" description="Disordered" evidence="2">
    <location>
        <begin position="1"/>
        <end position="20"/>
    </location>
</feature>
<evidence type="ECO:0000313" key="3">
    <source>
        <dbReference type="EMBL" id="EJK76940.1"/>
    </source>
</evidence>
<dbReference type="Proteomes" id="UP000266841">
    <property type="component" value="Unassembled WGS sequence"/>
</dbReference>
<sequence>MSRLSARPEQSSRAAPQSARALTCRWGGTIKYQPFRRRHARIPPAKSASPAAAAVFRWSWSRLLTGRDAATRQLKDAMSLLTCPVTVLSTRGRSTPTTGQLESSESSEWWDNPISGRYRGRGGLNLRPQSITPTNQRFPLTAHRHRYRAGLSYHLPARGIRPAVVVYEAFKSMDPRPLSGVNPMHQPPSALPKYPAQTVNSTTVAVPAEGSGDGPVPTSAVTGDATVTGDASQFSSNMHQRSPMIAGIAHLKDKQKSLLREIDSENAVKGRLEAEMTSLQMKLETSRANLARLDEAKIGLEKTLQECQMVHSKIEESSKNLLSVIKRESRSLESNLKERKVDIADLTAPP</sequence>
<feature type="coiled-coil region" evidence="1">
    <location>
        <begin position="269"/>
        <end position="296"/>
    </location>
</feature>
<dbReference type="GO" id="GO:0036064">
    <property type="term" value="C:ciliary basal body"/>
    <property type="evidence" value="ECO:0007669"/>
    <property type="project" value="TreeGrafter"/>
</dbReference>
<protein>
    <submittedName>
        <fullName evidence="3">Uncharacterized protein</fullName>
    </submittedName>
</protein>